<proteinExistence type="predicted"/>
<dbReference type="EMBL" id="JBHSQH010000001">
    <property type="protein sequence ID" value="MFC5972159.1"/>
    <property type="molecule type" value="Genomic_DNA"/>
</dbReference>
<dbReference type="InterPro" id="IPR050570">
    <property type="entry name" value="Cell_wall_metabolism_enzyme"/>
</dbReference>
<evidence type="ECO:0000256" key="1">
    <source>
        <dbReference type="SAM" id="MobiDB-lite"/>
    </source>
</evidence>
<comment type="caution">
    <text evidence="3">The sequence shown here is derived from an EMBL/GenBank/DDBJ whole genome shotgun (WGS) entry which is preliminary data.</text>
</comment>
<dbReference type="InterPro" id="IPR016047">
    <property type="entry name" value="M23ase_b-sheet_dom"/>
</dbReference>
<dbReference type="PANTHER" id="PTHR21666:SF270">
    <property type="entry name" value="MUREIN HYDROLASE ACTIVATOR ENVC"/>
    <property type="match status" value="1"/>
</dbReference>
<dbReference type="SUPFAM" id="SSF51261">
    <property type="entry name" value="Duplicated hybrid motif"/>
    <property type="match status" value="1"/>
</dbReference>
<dbReference type="EC" id="3.4.-.-" evidence="3"/>
<sequence length="369" mass="40195">MLSKLLSDASGGDGRPSPSDPGPADGDRAATEGSRPPTETPDEQESGWRLPDPTNLALLGVLSIPGFLVPDLDQLRGFALFFLFGFWPLVAMLLPSREESGTDWVRTGDRWTTARFLLSTLALQVNPWVQTQALRQLAGHGAIYLRYRFDLPAPDSFDQRTTYRLPVEGEWTVVNGSHDRSASHSWSILGQRYAYDLVQTDAEGRTYTGDGDDPADYYCWDEPVVAPADGVVVAANDGHRDTPRTKGWLDLRQRDIRGNYVVVEHAGGEHSVLAHLREGSVAVAAGDRVVAGQRVGRCGHSGNSTEPHLHFHVQDDASFYRGMGLPVTFSHVAVASGPKEEVIRHDEAAVAVGQRVIHAPEAASVETTD</sequence>
<feature type="region of interest" description="Disordered" evidence="1">
    <location>
        <begin position="1"/>
        <end position="50"/>
    </location>
</feature>
<keyword evidence="3" id="KW-0378">Hydrolase</keyword>
<protein>
    <submittedName>
        <fullName evidence="3">M23 family metallopeptidase</fullName>
        <ecNumber evidence="3">3.4.-.-</ecNumber>
    </submittedName>
</protein>
<gene>
    <name evidence="3" type="ORF">ACFPYI_12535</name>
</gene>
<dbReference type="PANTHER" id="PTHR21666">
    <property type="entry name" value="PEPTIDASE-RELATED"/>
    <property type="match status" value="1"/>
</dbReference>
<evidence type="ECO:0000259" key="2">
    <source>
        <dbReference type="Pfam" id="PF01551"/>
    </source>
</evidence>
<organism evidence="3 4">
    <name type="scientific">Halomarina salina</name>
    <dbReference type="NCBI Taxonomy" id="1872699"/>
    <lineage>
        <taxon>Archaea</taxon>
        <taxon>Methanobacteriati</taxon>
        <taxon>Methanobacteriota</taxon>
        <taxon>Stenosarchaea group</taxon>
        <taxon>Halobacteria</taxon>
        <taxon>Halobacteriales</taxon>
        <taxon>Natronomonadaceae</taxon>
        <taxon>Halomarina</taxon>
    </lineage>
</organism>
<keyword evidence="4" id="KW-1185">Reference proteome</keyword>
<dbReference type="InterPro" id="IPR011055">
    <property type="entry name" value="Dup_hybrid_motif"/>
</dbReference>
<evidence type="ECO:0000313" key="4">
    <source>
        <dbReference type="Proteomes" id="UP001596099"/>
    </source>
</evidence>
<dbReference type="RefSeq" id="WP_247415228.1">
    <property type="nucleotide sequence ID" value="NZ_JALLGW010000001.1"/>
</dbReference>
<dbReference type="Pfam" id="PF01551">
    <property type="entry name" value="Peptidase_M23"/>
    <property type="match status" value="1"/>
</dbReference>
<dbReference type="Gene3D" id="2.70.70.10">
    <property type="entry name" value="Glucose Permease (Domain IIA)"/>
    <property type="match status" value="1"/>
</dbReference>
<dbReference type="Proteomes" id="UP001596099">
    <property type="component" value="Unassembled WGS sequence"/>
</dbReference>
<feature type="domain" description="M23ase beta-sheet core" evidence="2">
    <location>
        <begin position="222"/>
        <end position="316"/>
    </location>
</feature>
<dbReference type="CDD" id="cd12797">
    <property type="entry name" value="M23_peptidase"/>
    <property type="match status" value="1"/>
</dbReference>
<accession>A0ABD5RPE5</accession>
<reference evidence="3 4" key="1">
    <citation type="journal article" date="2019" name="Int. J. Syst. Evol. Microbiol.">
        <title>The Global Catalogue of Microorganisms (GCM) 10K type strain sequencing project: providing services to taxonomists for standard genome sequencing and annotation.</title>
        <authorList>
            <consortium name="The Broad Institute Genomics Platform"/>
            <consortium name="The Broad Institute Genome Sequencing Center for Infectious Disease"/>
            <person name="Wu L."/>
            <person name="Ma J."/>
        </authorList>
    </citation>
    <scope>NUCLEOTIDE SEQUENCE [LARGE SCALE GENOMIC DNA]</scope>
    <source>
        <strain evidence="3 4">CGMCC 1.12543</strain>
    </source>
</reference>
<evidence type="ECO:0000313" key="3">
    <source>
        <dbReference type="EMBL" id="MFC5972159.1"/>
    </source>
</evidence>
<dbReference type="AlphaFoldDB" id="A0ABD5RPE5"/>
<dbReference type="GO" id="GO:0016787">
    <property type="term" value="F:hydrolase activity"/>
    <property type="evidence" value="ECO:0007669"/>
    <property type="project" value="UniProtKB-KW"/>
</dbReference>
<name>A0ABD5RPE5_9EURY</name>